<dbReference type="AlphaFoldDB" id="A0A915BTU2"/>
<evidence type="ECO:0000313" key="4">
    <source>
        <dbReference type="Proteomes" id="UP000887569"/>
    </source>
</evidence>
<evidence type="ECO:0000259" key="3">
    <source>
        <dbReference type="PROSITE" id="PS51304"/>
    </source>
</evidence>
<dbReference type="SMART" id="SM00908">
    <property type="entry name" value="Gal-bind_lectin"/>
    <property type="match status" value="1"/>
</dbReference>
<dbReference type="InterPro" id="IPR013320">
    <property type="entry name" value="ConA-like_dom_sf"/>
</dbReference>
<keyword evidence="1 2" id="KW-0430">Lectin</keyword>
<evidence type="ECO:0000256" key="2">
    <source>
        <dbReference type="RuleBase" id="RU102079"/>
    </source>
</evidence>
<dbReference type="Pfam" id="PF00337">
    <property type="entry name" value="Gal-bind_lectin"/>
    <property type="match status" value="1"/>
</dbReference>
<accession>A0A915BTU2</accession>
<dbReference type="Proteomes" id="UP000887569">
    <property type="component" value="Unplaced"/>
</dbReference>
<reference evidence="5" key="1">
    <citation type="submission" date="2022-11" db="UniProtKB">
        <authorList>
            <consortium name="WormBaseParasite"/>
        </authorList>
    </citation>
    <scope>IDENTIFICATION</scope>
</reference>
<proteinExistence type="predicted"/>
<name>A0A915BTU2_PARUN</name>
<dbReference type="WBParaSite" id="PgR058_g043_t01">
    <property type="protein sequence ID" value="PgR058_g043_t01"/>
    <property type="gene ID" value="PgR058_g043"/>
</dbReference>
<sequence length="142" mass="16566">MIQRAIQLYSARMDDECEVDVSADESGSSKTDKSIDEGHCNRESNSVAFHSPHIPFTTELRQRTLPRCIRIDGILKWTAKRFNVNFCHQSEIFLHFNPRFDIFVDKKFVCSFKWRDSAELIDHLNIMGDVELNLVVPFTRFP</sequence>
<dbReference type="SUPFAM" id="SSF49899">
    <property type="entry name" value="Concanavalin A-like lectins/glucanases"/>
    <property type="match status" value="1"/>
</dbReference>
<dbReference type="Gene3D" id="2.60.120.200">
    <property type="match status" value="1"/>
</dbReference>
<dbReference type="GO" id="GO:0030246">
    <property type="term" value="F:carbohydrate binding"/>
    <property type="evidence" value="ECO:0007669"/>
    <property type="project" value="UniProtKB-UniRule"/>
</dbReference>
<evidence type="ECO:0000313" key="5">
    <source>
        <dbReference type="WBParaSite" id="PgR058_g043_t01"/>
    </source>
</evidence>
<protein>
    <recommendedName>
        <fullName evidence="2">Galectin</fullName>
    </recommendedName>
</protein>
<dbReference type="InterPro" id="IPR001079">
    <property type="entry name" value="Galectin_CRD"/>
</dbReference>
<organism evidence="4 5">
    <name type="scientific">Parascaris univalens</name>
    <name type="common">Nematode worm</name>
    <dbReference type="NCBI Taxonomy" id="6257"/>
    <lineage>
        <taxon>Eukaryota</taxon>
        <taxon>Metazoa</taxon>
        <taxon>Ecdysozoa</taxon>
        <taxon>Nematoda</taxon>
        <taxon>Chromadorea</taxon>
        <taxon>Rhabditida</taxon>
        <taxon>Spirurina</taxon>
        <taxon>Ascaridomorpha</taxon>
        <taxon>Ascaridoidea</taxon>
        <taxon>Ascarididae</taxon>
        <taxon>Parascaris</taxon>
    </lineage>
</organism>
<evidence type="ECO:0000256" key="1">
    <source>
        <dbReference type="ARBA" id="ARBA00022734"/>
    </source>
</evidence>
<keyword evidence="4" id="KW-1185">Reference proteome</keyword>
<feature type="domain" description="Galectin" evidence="3">
    <location>
        <begin position="55"/>
        <end position="142"/>
    </location>
</feature>
<dbReference type="PROSITE" id="PS51304">
    <property type="entry name" value="GALECTIN"/>
    <property type="match status" value="1"/>
</dbReference>